<feature type="region of interest" description="Disordered" evidence="1">
    <location>
        <begin position="115"/>
        <end position="141"/>
    </location>
</feature>
<organism evidence="3 4">
    <name type="scientific">Escallonia herrerae</name>
    <dbReference type="NCBI Taxonomy" id="1293975"/>
    <lineage>
        <taxon>Eukaryota</taxon>
        <taxon>Viridiplantae</taxon>
        <taxon>Streptophyta</taxon>
        <taxon>Embryophyta</taxon>
        <taxon>Tracheophyta</taxon>
        <taxon>Spermatophyta</taxon>
        <taxon>Magnoliopsida</taxon>
        <taxon>eudicotyledons</taxon>
        <taxon>Gunneridae</taxon>
        <taxon>Pentapetalae</taxon>
        <taxon>asterids</taxon>
        <taxon>campanulids</taxon>
        <taxon>Escalloniales</taxon>
        <taxon>Escalloniaceae</taxon>
        <taxon>Escallonia</taxon>
    </lineage>
</organism>
<gene>
    <name evidence="3" type="ORF">RJ639_039527</name>
</gene>
<keyword evidence="2" id="KW-1133">Transmembrane helix</keyword>
<name>A0AA88WLC9_9ASTE</name>
<dbReference type="PANTHER" id="PTHR37753:SF1">
    <property type="entry name" value="OS01G0940600 PROTEIN"/>
    <property type="match status" value="1"/>
</dbReference>
<reference evidence="3" key="1">
    <citation type="submission" date="2022-12" db="EMBL/GenBank/DDBJ databases">
        <title>Draft genome assemblies for two species of Escallonia (Escalloniales).</title>
        <authorList>
            <person name="Chanderbali A."/>
            <person name="Dervinis C."/>
            <person name="Anghel I."/>
            <person name="Soltis D."/>
            <person name="Soltis P."/>
            <person name="Zapata F."/>
        </authorList>
    </citation>
    <scope>NUCLEOTIDE SEQUENCE</scope>
    <source>
        <strain evidence="3">UCBG64.0493</strain>
        <tissue evidence="3">Leaf</tissue>
    </source>
</reference>
<keyword evidence="2" id="KW-0812">Transmembrane</keyword>
<evidence type="ECO:0000256" key="1">
    <source>
        <dbReference type="SAM" id="MobiDB-lite"/>
    </source>
</evidence>
<evidence type="ECO:0000313" key="4">
    <source>
        <dbReference type="Proteomes" id="UP001188597"/>
    </source>
</evidence>
<dbReference type="PANTHER" id="PTHR37753">
    <property type="entry name" value="OS01G0940600 PROTEIN"/>
    <property type="match status" value="1"/>
</dbReference>
<evidence type="ECO:0000313" key="3">
    <source>
        <dbReference type="EMBL" id="KAK3028929.1"/>
    </source>
</evidence>
<comment type="caution">
    <text evidence="3">The sequence shown here is derived from an EMBL/GenBank/DDBJ whole genome shotgun (WGS) entry which is preliminary data.</text>
</comment>
<dbReference type="AlphaFoldDB" id="A0AA88WLC9"/>
<proteinExistence type="predicted"/>
<sequence length="141" mass="15356">MGSLIVTTPAPSSSLYSIHTSQPRSQFKFSCVPSSRSVFFPGELGRRKTRGSSVSTRAVPGPSTFVFAFVFPLSLLAATIFTASRIADKLDSEYLEELAINQAILEADEDGDDDAVISLKEESSLPRTRNRPKREAEPSSK</sequence>
<keyword evidence="2" id="KW-0472">Membrane</keyword>
<keyword evidence="4" id="KW-1185">Reference proteome</keyword>
<evidence type="ECO:0008006" key="5">
    <source>
        <dbReference type="Google" id="ProtNLM"/>
    </source>
</evidence>
<protein>
    <recommendedName>
        <fullName evidence="5">High chlorophyll fluorescence 153</fullName>
    </recommendedName>
</protein>
<accession>A0AA88WLC9</accession>
<dbReference type="Proteomes" id="UP001188597">
    <property type="component" value="Unassembled WGS sequence"/>
</dbReference>
<dbReference type="EMBL" id="JAVXUP010000398">
    <property type="protein sequence ID" value="KAK3028929.1"/>
    <property type="molecule type" value="Genomic_DNA"/>
</dbReference>
<feature type="transmembrane region" description="Helical" evidence="2">
    <location>
        <begin position="65"/>
        <end position="83"/>
    </location>
</feature>
<evidence type="ECO:0000256" key="2">
    <source>
        <dbReference type="SAM" id="Phobius"/>
    </source>
</evidence>